<reference evidence="2" key="2">
    <citation type="submission" date="2021-05" db="EMBL/GenBank/DDBJ databases">
        <title>Protein family content uncovers lineage relationships and bacterial pathway maintenance mechanisms in DPANN archaea.</title>
        <authorList>
            <person name="Castelle C.J."/>
            <person name="Meheust R."/>
            <person name="Jaffe A.L."/>
            <person name="Seitz K."/>
            <person name="Gong X."/>
            <person name="Baker B.J."/>
            <person name="Banfield J.F."/>
        </authorList>
    </citation>
    <scope>NUCLEOTIDE SEQUENCE</scope>
    <source>
        <strain evidence="2">RIFCSPLOWO2_01_FULL_58_19</strain>
    </source>
</reference>
<sequence>MPLPELLKTLLVYALLFAVLTIPLDLIHQNRRRFLKALALAVPLLLLAALASHAWFLYSLDKPLHFSDSLQGLSGNPACPGLNDASFQALALTLPIETGEACNETMNFEKEYSLRFQPRKTGIPSEPLVKGVYQKGQASRFWSLAGWYDFSLADEAHRLLGSYAQDQNHFQTPAGQPLSLEAGKTYYLEGRMKERPAGFKPCKTPLGVPEWQLTCFVRCRSNAPCEDGLPASTDSCQFPETCHSYCKHDFGGAFTVEPVKAMEEVTRLPGYAACSK</sequence>
<reference evidence="2" key="1">
    <citation type="submission" date="2021-03" db="EMBL/GenBank/DDBJ databases">
        <authorList>
            <person name="Jaffe A."/>
        </authorList>
    </citation>
    <scope>NUCLEOTIDE SEQUENCE</scope>
    <source>
        <strain evidence="2">RIFCSPLOWO2_01_FULL_58_19</strain>
    </source>
</reference>
<evidence type="ECO:0000313" key="3">
    <source>
        <dbReference type="Proteomes" id="UP000678237"/>
    </source>
</evidence>
<dbReference type="InterPro" id="IPR006311">
    <property type="entry name" value="TAT_signal"/>
</dbReference>
<keyword evidence="1" id="KW-0812">Transmembrane</keyword>
<gene>
    <name evidence="2" type="ORF">J4203_07030</name>
</gene>
<feature type="transmembrane region" description="Helical" evidence="1">
    <location>
        <begin position="38"/>
        <end position="58"/>
    </location>
</feature>
<proteinExistence type="predicted"/>
<name>A0A8T4LA84_9ARCH</name>
<protein>
    <submittedName>
        <fullName evidence="2">Uncharacterized protein</fullName>
    </submittedName>
</protein>
<evidence type="ECO:0000313" key="2">
    <source>
        <dbReference type="EMBL" id="MBS3063587.1"/>
    </source>
</evidence>
<accession>A0A8T4LA84</accession>
<feature type="transmembrane region" description="Helical" evidence="1">
    <location>
        <begin position="6"/>
        <end position="26"/>
    </location>
</feature>
<dbReference type="AlphaFoldDB" id="A0A8T4LA84"/>
<evidence type="ECO:0000256" key="1">
    <source>
        <dbReference type="SAM" id="Phobius"/>
    </source>
</evidence>
<keyword evidence="1" id="KW-1133">Transmembrane helix</keyword>
<organism evidence="2 3">
    <name type="scientific">Candidatus Iainarchaeum sp</name>
    <dbReference type="NCBI Taxonomy" id="3101447"/>
    <lineage>
        <taxon>Archaea</taxon>
        <taxon>Candidatus Iainarchaeota</taxon>
        <taxon>Candidatus Iainarchaeia</taxon>
        <taxon>Candidatus Iainarchaeales</taxon>
        <taxon>Candidatus Iainarchaeaceae</taxon>
        <taxon>Candidatus Iainarchaeum</taxon>
    </lineage>
</organism>
<dbReference type="PROSITE" id="PS51318">
    <property type="entry name" value="TAT"/>
    <property type="match status" value="1"/>
</dbReference>
<comment type="caution">
    <text evidence="2">The sequence shown here is derived from an EMBL/GenBank/DDBJ whole genome shotgun (WGS) entry which is preliminary data.</text>
</comment>
<dbReference type="Proteomes" id="UP000678237">
    <property type="component" value="Unassembled WGS sequence"/>
</dbReference>
<keyword evidence="1" id="KW-0472">Membrane</keyword>
<dbReference type="EMBL" id="JAGVWE010000006">
    <property type="protein sequence ID" value="MBS3063587.1"/>
    <property type="molecule type" value="Genomic_DNA"/>
</dbReference>